<comment type="caution">
    <text evidence="1">The sequence shown here is derived from an EMBL/GenBank/DDBJ whole genome shotgun (WGS) entry which is preliminary data.</text>
</comment>
<evidence type="ECO:0000313" key="1">
    <source>
        <dbReference type="EMBL" id="KAJ8018728.1"/>
    </source>
</evidence>
<sequence>MPGIIHCTFEENMFGVLWYNSTDFDIEEPIVTLFGTEKGGPGFLSGEFDVLFNGSLIINNVTLYHEHSFYVSKFSSQDDDPVSISVEIIVTGKFRNLEGIITNQPFRKKKHTHYSHPLSCLEP</sequence>
<protein>
    <submittedName>
        <fullName evidence="1">Uncharacterized protein</fullName>
    </submittedName>
</protein>
<evidence type="ECO:0000313" key="2">
    <source>
        <dbReference type="Proteomes" id="UP001152320"/>
    </source>
</evidence>
<dbReference type="AlphaFoldDB" id="A0A9Q0Y9S7"/>
<proteinExistence type="predicted"/>
<organism evidence="1 2">
    <name type="scientific">Holothuria leucospilota</name>
    <name type="common">Black long sea cucumber</name>
    <name type="synonym">Mertensiothuria leucospilota</name>
    <dbReference type="NCBI Taxonomy" id="206669"/>
    <lineage>
        <taxon>Eukaryota</taxon>
        <taxon>Metazoa</taxon>
        <taxon>Echinodermata</taxon>
        <taxon>Eleutherozoa</taxon>
        <taxon>Echinozoa</taxon>
        <taxon>Holothuroidea</taxon>
        <taxon>Aspidochirotacea</taxon>
        <taxon>Aspidochirotida</taxon>
        <taxon>Holothuriidae</taxon>
        <taxon>Holothuria</taxon>
    </lineage>
</organism>
<accession>A0A9Q0Y9S7</accession>
<dbReference type="Proteomes" id="UP001152320">
    <property type="component" value="Unassembled WGS sequence"/>
</dbReference>
<keyword evidence="2" id="KW-1185">Reference proteome</keyword>
<dbReference type="EMBL" id="JAIZAY010000211">
    <property type="protein sequence ID" value="KAJ8018728.1"/>
    <property type="molecule type" value="Genomic_DNA"/>
</dbReference>
<name>A0A9Q0Y9S7_HOLLE</name>
<reference evidence="1" key="1">
    <citation type="submission" date="2021-10" db="EMBL/GenBank/DDBJ databases">
        <title>Tropical sea cucumber genome reveals ecological adaptation and Cuvierian tubules defense mechanism.</title>
        <authorList>
            <person name="Chen T."/>
        </authorList>
    </citation>
    <scope>NUCLEOTIDE SEQUENCE</scope>
    <source>
        <strain evidence="1">Nanhai2018</strain>
        <tissue evidence="1">Muscle</tissue>
    </source>
</reference>
<dbReference type="OrthoDB" id="427518at2759"/>
<gene>
    <name evidence="1" type="ORF">HOLleu_43122</name>
</gene>